<proteinExistence type="predicted"/>
<sequence>MEPTWLVLQSGQHISPSTNFPVPASCSTRIARPPRSPTGLEGGTVEITLATGIDHLDVLRPGSISATSDQLHTVPASLAARPGGISATSTNSHCPRLLRYAVPTASFIPQGLKEQVSTLATWYRPTAYFSRAAYQPVNQLHTVPASCSTRCARPSFSTGLEGTGRVLATWYRPTWLVLQSEAAYQPRQPASHVPASCGTRCSTASFSTGLKEQSGSISATSTTSHVPASCSTPVHGRLVLHRVEGTGRITLDYMVQDPPVEAVLQSGQHISHVNQLHTVPASCSRGADRLVLHRVEGTGSTLATCGMTTWLVLESGSISATSTSFTLSRLTAARGMTASFSTGLKERSPNTLSHMV</sequence>
<dbReference type="AlphaFoldDB" id="A0A9N8Q2P6"/>
<accession>A0A9N8Q2P6</accession>
<keyword evidence="2" id="KW-1185">Reference proteome</keyword>
<evidence type="ECO:0000313" key="2">
    <source>
        <dbReference type="Proteomes" id="UP001154114"/>
    </source>
</evidence>
<name>A0A9N8Q2P6_CHRIL</name>
<dbReference type="Proteomes" id="UP001154114">
    <property type="component" value="Chromosome 23"/>
</dbReference>
<protein>
    <submittedName>
        <fullName evidence="1">Uncharacterized protein</fullName>
    </submittedName>
</protein>
<gene>
    <name evidence="1" type="ORF">CINC_LOCUS7404</name>
</gene>
<organism evidence="1 2">
    <name type="scientific">Chrysodeixis includens</name>
    <name type="common">Soybean looper</name>
    <name type="synonym">Pseudoplusia includens</name>
    <dbReference type="NCBI Taxonomy" id="689277"/>
    <lineage>
        <taxon>Eukaryota</taxon>
        <taxon>Metazoa</taxon>
        <taxon>Ecdysozoa</taxon>
        <taxon>Arthropoda</taxon>
        <taxon>Hexapoda</taxon>
        <taxon>Insecta</taxon>
        <taxon>Pterygota</taxon>
        <taxon>Neoptera</taxon>
        <taxon>Endopterygota</taxon>
        <taxon>Lepidoptera</taxon>
        <taxon>Glossata</taxon>
        <taxon>Ditrysia</taxon>
        <taxon>Noctuoidea</taxon>
        <taxon>Noctuidae</taxon>
        <taxon>Plusiinae</taxon>
        <taxon>Chrysodeixis</taxon>
    </lineage>
</organism>
<evidence type="ECO:0000313" key="1">
    <source>
        <dbReference type="EMBL" id="CAD0205100.1"/>
    </source>
</evidence>
<reference evidence="1" key="1">
    <citation type="submission" date="2021-12" db="EMBL/GenBank/DDBJ databases">
        <authorList>
            <person name="King R."/>
        </authorList>
    </citation>
    <scope>NUCLEOTIDE SEQUENCE</scope>
</reference>
<dbReference type="EMBL" id="LR824026">
    <property type="protein sequence ID" value="CAD0205100.1"/>
    <property type="molecule type" value="Genomic_DNA"/>
</dbReference>